<evidence type="ECO:0000313" key="10">
    <source>
        <dbReference type="EMBL" id="EHM39246.1"/>
    </source>
</evidence>
<evidence type="ECO:0000256" key="7">
    <source>
        <dbReference type="ARBA" id="ARBA00022989"/>
    </source>
</evidence>
<dbReference type="GO" id="GO:0015818">
    <property type="term" value="P:isoleucine transport"/>
    <property type="evidence" value="ECO:0007669"/>
    <property type="project" value="TreeGrafter"/>
</dbReference>
<dbReference type="PANTHER" id="PTHR30588:SF0">
    <property type="entry name" value="BRANCHED-CHAIN AMINO ACID PERMEASE BRNQ"/>
    <property type="match status" value="1"/>
</dbReference>
<feature type="transmembrane region" description="Helical" evidence="9">
    <location>
        <begin position="224"/>
        <end position="243"/>
    </location>
</feature>
<keyword evidence="6 9" id="KW-0029">Amino-acid transport</keyword>
<dbReference type="GO" id="GO:0015188">
    <property type="term" value="F:L-isoleucine transmembrane transporter activity"/>
    <property type="evidence" value="ECO:0007669"/>
    <property type="project" value="TreeGrafter"/>
</dbReference>
<dbReference type="EMBL" id="AGCJ01000071">
    <property type="protein sequence ID" value="EHM39246.1"/>
    <property type="molecule type" value="Genomic_DNA"/>
</dbReference>
<feature type="transmembrane region" description="Helical" evidence="9">
    <location>
        <begin position="123"/>
        <end position="140"/>
    </location>
</feature>
<comment type="similarity">
    <text evidence="2 9">Belongs to the branched chain amino acid transporter family.</text>
</comment>
<evidence type="ECO:0000256" key="9">
    <source>
        <dbReference type="RuleBase" id="RU362122"/>
    </source>
</evidence>
<accession>G9YIV3</accession>
<dbReference type="PATRIC" id="fig|861450.3.peg.1474"/>
<proteinExistence type="inferred from homology"/>
<feature type="transmembrane region" description="Helical" evidence="9">
    <location>
        <begin position="16"/>
        <end position="35"/>
    </location>
</feature>
<evidence type="ECO:0000256" key="1">
    <source>
        <dbReference type="ARBA" id="ARBA00004651"/>
    </source>
</evidence>
<dbReference type="Proteomes" id="UP000005481">
    <property type="component" value="Unassembled WGS sequence"/>
</dbReference>
<evidence type="ECO:0000256" key="2">
    <source>
        <dbReference type="ARBA" id="ARBA00008540"/>
    </source>
</evidence>
<evidence type="ECO:0000256" key="5">
    <source>
        <dbReference type="ARBA" id="ARBA00022692"/>
    </source>
</evidence>
<dbReference type="STRING" id="861450.HMPREF0080_01597"/>
<comment type="function">
    <text evidence="9">Component of the transport system for branched-chain amino acids.</text>
</comment>
<keyword evidence="3 9" id="KW-0813">Transport</keyword>
<evidence type="ECO:0000256" key="6">
    <source>
        <dbReference type="ARBA" id="ARBA00022970"/>
    </source>
</evidence>
<comment type="caution">
    <text evidence="10">The sequence shown here is derived from an EMBL/GenBank/DDBJ whole genome shotgun (WGS) entry which is preliminary data.</text>
</comment>
<dbReference type="PANTHER" id="PTHR30588">
    <property type="entry name" value="BRANCHED-CHAIN AMINO ACID TRANSPORT SYSTEM 2 CARRIER PROTEIN"/>
    <property type="match status" value="1"/>
</dbReference>
<evidence type="ECO:0000313" key="11">
    <source>
        <dbReference type="Proteomes" id="UP000005481"/>
    </source>
</evidence>
<feature type="transmembrane region" description="Helical" evidence="9">
    <location>
        <begin position="82"/>
        <end position="103"/>
    </location>
</feature>
<dbReference type="GO" id="GO:0015820">
    <property type="term" value="P:L-leucine transport"/>
    <property type="evidence" value="ECO:0007669"/>
    <property type="project" value="TreeGrafter"/>
</dbReference>
<keyword evidence="11" id="KW-1185">Reference proteome</keyword>
<sequence>MNNMPSESKSIKVKDVLILGFAFFATYFGAGNLIFPPQLGLVSGSSYGSALIGLTLSGILLPVFALLIISFHGEVRRITDHVGIYTYNILLALLMVICTFVSIPRTCATAIQLGIQGNFPEVPFIPCVVGYFLISFWFTADENSVLDKIGKYLTPLLALILIVIGSLGVILPIGTPVTATVDNPFVNAFLGGYNTGDVLVSFIMAALFIHSIENKGYKMAGQRNQMMLYCGVVTIILLPSYLWQPSFYGCLCKR</sequence>
<dbReference type="AlphaFoldDB" id="G9YIV3"/>
<organism evidence="10 11">
    <name type="scientific">Anaeroglobus geminatus F0357</name>
    <dbReference type="NCBI Taxonomy" id="861450"/>
    <lineage>
        <taxon>Bacteria</taxon>
        <taxon>Bacillati</taxon>
        <taxon>Bacillota</taxon>
        <taxon>Negativicutes</taxon>
        <taxon>Veillonellales</taxon>
        <taxon>Veillonellaceae</taxon>
        <taxon>Anaeroglobus</taxon>
    </lineage>
</organism>
<reference evidence="10 11" key="1">
    <citation type="submission" date="2011-08" db="EMBL/GenBank/DDBJ databases">
        <authorList>
            <person name="Weinstock G."/>
            <person name="Sodergren E."/>
            <person name="Clifton S."/>
            <person name="Fulton L."/>
            <person name="Fulton B."/>
            <person name="Courtney L."/>
            <person name="Fronick C."/>
            <person name="Harrison M."/>
            <person name="Strong C."/>
            <person name="Farmer C."/>
            <person name="Delahaunty K."/>
            <person name="Markovic C."/>
            <person name="Hall O."/>
            <person name="Minx P."/>
            <person name="Tomlinson C."/>
            <person name="Mitreva M."/>
            <person name="Hou S."/>
            <person name="Chen J."/>
            <person name="Wollam A."/>
            <person name="Pepin K.H."/>
            <person name="Johnson M."/>
            <person name="Bhonagiri V."/>
            <person name="Zhang X."/>
            <person name="Suruliraj S."/>
            <person name="Warren W."/>
            <person name="Chinwalla A."/>
            <person name="Mardis E.R."/>
            <person name="Wilson R.K."/>
        </authorList>
    </citation>
    <scope>NUCLEOTIDE SEQUENCE [LARGE SCALE GENOMIC DNA]</scope>
    <source>
        <strain evidence="10 11">F0357</strain>
    </source>
</reference>
<feature type="transmembrane region" description="Helical" evidence="9">
    <location>
        <begin position="47"/>
        <end position="70"/>
    </location>
</feature>
<feature type="transmembrane region" description="Helical" evidence="9">
    <location>
        <begin position="152"/>
        <end position="173"/>
    </location>
</feature>
<dbReference type="GO" id="GO:0005304">
    <property type="term" value="F:L-valine transmembrane transporter activity"/>
    <property type="evidence" value="ECO:0007669"/>
    <property type="project" value="TreeGrafter"/>
</dbReference>
<dbReference type="Pfam" id="PF05525">
    <property type="entry name" value="Branch_AA_trans"/>
    <property type="match status" value="1"/>
</dbReference>
<keyword evidence="5 9" id="KW-0812">Transmembrane</keyword>
<keyword evidence="7 9" id="KW-1133">Transmembrane helix</keyword>
<evidence type="ECO:0000256" key="3">
    <source>
        <dbReference type="ARBA" id="ARBA00022448"/>
    </source>
</evidence>
<protein>
    <recommendedName>
        <fullName evidence="9">Branched-chain amino acid transport system carrier protein</fullName>
    </recommendedName>
</protein>
<dbReference type="GO" id="GO:0005886">
    <property type="term" value="C:plasma membrane"/>
    <property type="evidence" value="ECO:0007669"/>
    <property type="project" value="UniProtKB-SubCell"/>
</dbReference>
<evidence type="ECO:0000256" key="8">
    <source>
        <dbReference type="ARBA" id="ARBA00023136"/>
    </source>
</evidence>
<keyword evidence="4" id="KW-1003">Cell membrane</keyword>
<feature type="transmembrane region" description="Helical" evidence="9">
    <location>
        <begin position="193"/>
        <end position="212"/>
    </location>
</feature>
<dbReference type="eggNOG" id="COG1114">
    <property type="taxonomic scope" value="Bacteria"/>
</dbReference>
<keyword evidence="8 9" id="KW-0472">Membrane</keyword>
<name>G9YIV3_9FIRM</name>
<evidence type="ECO:0000256" key="4">
    <source>
        <dbReference type="ARBA" id="ARBA00022475"/>
    </source>
</evidence>
<comment type="subcellular location">
    <subcellularLocation>
        <location evidence="1 9">Cell membrane</location>
        <topology evidence="1 9">Multi-pass membrane protein</topology>
    </subcellularLocation>
</comment>
<comment type="caution">
    <text evidence="9">Lacks conserved residue(s) required for the propagation of feature annotation.</text>
</comment>
<dbReference type="InterPro" id="IPR004685">
    <property type="entry name" value="Brnchd-chn_aa_trnsp_Livcs"/>
</dbReference>
<dbReference type="HOGENOM" id="CLU_036807_2_0_9"/>
<dbReference type="RefSeq" id="WP_006790564.1">
    <property type="nucleotide sequence ID" value="NZ_JH417604.1"/>
</dbReference>
<dbReference type="GO" id="GO:0015190">
    <property type="term" value="F:L-leucine transmembrane transporter activity"/>
    <property type="evidence" value="ECO:0007669"/>
    <property type="project" value="TreeGrafter"/>
</dbReference>
<gene>
    <name evidence="10" type="ORF">HMPREF0080_01597</name>
</gene>